<feature type="compositionally biased region" description="Polar residues" evidence="1">
    <location>
        <begin position="29"/>
        <end position="40"/>
    </location>
</feature>
<dbReference type="Proteomes" id="UP001054837">
    <property type="component" value="Unassembled WGS sequence"/>
</dbReference>
<protein>
    <recommendedName>
        <fullName evidence="4">Ycf15</fullName>
    </recommendedName>
</protein>
<feature type="region of interest" description="Disordered" evidence="1">
    <location>
        <begin position="1"/>
        <end position="56"/>
    </location>
</feature>
<organism evidence="2 3">
    <name type="scientific">Caerostris darwini</name>
    <dbReference type="NCBI Taxonomy" id="1538125"/>
    <lineage>
        <taxon>Eukaryota</taxon>
        <taxon>Metazoa</taxon>
        <taxon>Ecdysozoa</taxon>
        <taxon>Arthropoda</taxon>
        <taxon>Chelicerata</taxon>
        <taxon>Arachnida</taxon>
        <taxon>Araneae</taxon>
        <taxon>Araneomorphae</taxon>
        <taxon>Entelegynae</taxon>
        <taxon>Araneoidea</taxon>
        <taxon>Araneidae</taxon>
        <taxon>Caerostris</taxon>
    </lineage>
</organism>
<proteinExistence type="predicted"/>
<feature type="compositionally biased region" description="Polar residues" evidence="1">
    <location>
        <begin position="1"/>
        <end position="11"/>
    </location>
</feature>
<dbReference type="EMBL" id="BPLQ01003906">
    <property type="protein sequence ID" value="GIY04233.1"/>
    <property type="molecule type" value="Genomic_DNA"/>
</dbReference>
<name>A0AAV4QA15_9ARAC</name>
<evidence type="ECO:0000313" key="2">
    <source>
        <dbReference type="EMBL" id="GIY04233.1"/>
    </source>
</evidence>
<evidence type="ECO:0008006" key="4">
    <source>
        <dbReference type="Google" id="ProtNLM"/>
    </source>
</evidence>
<keyword evidence="3" id="KW-1185">Reference proteome</keyword>
<sequence length="110" mass="12710">MNNLLNGPDLTNSRERERKKGYTFHRHQQQSPRLSGSSLKNRPLPKGREQNSSTGLSSRISLHFNLIIKMSKREFPNVSRVLHSSWPERDSFQMKFNYAIVSGGKLVSHF</sequence>
<comment type="caution">
    <text evidence="2">The sequence shown here is derived from an EMBL/GenBank/DDBJ whole genome shotgun (WGS) entry which is preliminary data.</text>
</comment>
<reference evidence="2 3" key="1">
    <citation type="submission" date="2021-06" db="EMBL/GenBank/DDBJ databases">
        <title>Caerostris darwini draft genome.</title>
        <authorList>
            <person name="Kono N."/>
            <person name="Arakawa K."/>
        </authorList>
    </citation>
    <scope>NUCLEOTIDE SEQUENCE [LARGE SCALE GENOMIC DNA]</scope>
</reference>
<evidence type="ECO:0000313" key="3">
    <source>
        <dbReference type="Proteomes" id="UP001054837"/>
    </source>
</evidence>
<gene>
    <name evidence="2" type="ORF">CDAR_253631</name>
</gene>
<accession>A0AAV4QA15</accession>
<dbReference type="AlphaFoldDB" id="A0AAV4QA15"/>
<evidence type="ECO:0000256" key="1">
    <source>
        <dbReference type="SAM" id="MobiDB-lite"/>
    </source>
</evidence>